<evidence type="ECO:0000313" key="2">
    <source>
        <dbReference type="EMBL" id="TPW75468.1"/>
    </source>
</evidence>
<keyword evidence="1" id="KW-0812">Transmembrane</keyword>
<keyword evidence="3" id="KW-1185">Reference proteome</keyword>
<gene>
    <name evidence="2" type="ORF">FJ657_06110</name>
</gene>
<evidence type="ECO:0000256" key="1">
    <source>
        <dbReference type="SAM" id="Phobius"/>
    </source>
</evidence>
<feature type="transmembrane region" description="Helical" evidence="1">
    <location>
        <begin position="12"/>
        <end position="38"/>
    </location>
</feature>
<keyword evidence="1" id="KW-0472">Membrane</keyword>
<evidence type="ECO:0000313" key="3">
    <source>
        <dbReference type="Proteomes" id="UP000316252"/>
    </source>
</evidence>
<dbReference type="AlphaFoldDB" id="A0A506Y3B5"/>
<accession>A0A506Y3B5</accession>
<keyword evidence="1" id="KW-1133">Transmembrane helix</keyword>
<dbReference type="EMBL" id="VHQG01000002">
    <property type="protein sequence ID" value="TPW75468.1"/>
    <property type="molecule type" value="Genomic_DNA"/>
</dbReference>
<feature type="transmembrane region" description="Helical" evidence="1">
    <location>
        <begin position="59"/>
        <end position="88"/>
    </location>
</feature>
<dbReference type="Proteomes" id="UP000316252">
    <property type="component" value="Unassembled WGS sequence"/>
</dbReference>
<name>A0A506Y3B5_9MICO</name>
<dbReference type="RefSeq" id="WP_141162828.1">
    <property type="nucleotide sequence ID" value="NZ_VHQG01000002.1"/>
</dbReference>
<reference evidence="2 3" key="1">
    <citation type="submission" date="2019-06" db="EMBL/GenBank/DDBJ databases">
        <authorList>
            <person name="Li F."/>
        </authorList>
    </citation>
    <scope>NUCLEOTIDE SEQUENCE [LARGE SCALE GENOMIC DNA]</scope>
    <source>
        <strain evidence="2 3">10F1D-1</strain>
    </source>
</reference>
<organism evidence="2 3">
    <name type="scientific">Schumannella soli</name>
    <dbReference type="NCBI Taxonomy" id="2590779"/>
    <lineage>
        <taxon>Bacteria</taxon>
        <taxon>Bacillati</taxon>
        <taxon>Actinomycetota</taxon>
        <taxon>Actinomycetes</taxon>
        <taxon>Micrococcales</taxon>
        <taxon>Microbacteriaceae</taxon>
        <taxon>Schumannella</taxon>
    </lineage>
</organism>
<protein>
    <submittedName>
        <fullName evidence="2">Uncharacterized protein</fullName>
    </submittedName>
</protein>
<comment type="caution">
    <text evidence="2">The sequence shown here is derived from an EMBL/GenBank/DDBJ whole genome shotgun (WGS) entry which is preliminary data.</text>
</comment>
<sequence>MSARELPDSNGTAVAGFVLALVSIAVWVIAPVALIIALRGLRRANLLVAAGRAAIARRSLALTGVALAGCLSGLLVLVLLAAGLTAALSASR</sequence>
<proteinExistence type="predicted"/>